<reference evidence="18" key="1">
    <citation type="journal article" date="2019" name="Int. J. Syst. Evol. Microbiol.">
        <title>The Global Catalogue of Microorganisms (GCM) 10K type strain sequencing project: providing services to taxonomists for standard genome sequencing and annotation.</title>
        <authorList>
            <consortium name="The Broad Institute Genomics Platform"/>
            <consortium name="The Broad Institute Genome Sequencing Center for Infectious Disease"/>
            <person name="Wu L."/>
            <person name="Ma J."/>
        </authorList>
    </citation>
    <scope>NUCLEOTIDE SEQUENCE [LARGE SCALE GENOMIC DNA]</scope>
    <source>
        <strain evidence="18">CECT 8289</strain>
    </source>
</reference>
<feature type="transmembrane region" description="Helical" evidence="14">
    <location>
        <begin position="323"/>
        <end position="341"/>
    </location>
</feature>
<protein>
    <recommendedName>
        <fullName evidence="3">histidine kinase</fullName>
        <ecNumber evidence="3">2.7.13.3</ecNumber>
    </recommendedName>
</protein>
<keyword evidence="6" id="KW-0808">Transferase</keyword>
<dbReference type="InterPro" id="IPR036890">
    <property type="entry name" value="HATPase_C_sf"/>
</dbReference>
<dbReference type="CDD" id="cd00075">
    <property type="entry name" value="HATPase"/>
    <property type="match status" value="1"/>
</dbReference>
<dbReference type="PROSITE" id="PS50885">
    <property type="entry name" value="HAMP"/>
    <property type="match status" value="1"/>
</dbReference>
<evidence type="ECO:0000259" key="15">
    <source>
        <dbReference type="PROSITE" id="PS50109"/>
    </source>
</evidence>
<keyword evidence="4" id="KW-1003">Cell membrane</keyword>
<dbReference type="PRINTS" id="PR00344">
    <property type="entry name" value="BCTRLSENSOR"/>
</dbReference>
<dbReference type="RefSeq" id="WP_379710446.1">
    <property type="nucleotide sequence ID" value="NZ_JBHSCZ010000003.1"/>
</dbReference>
<gene>
    <name evidence="17" type="ORF">ACFOWM_12060</name>
</gene>
<feature type="transmembrane region" description="Helical" evidence="14">
    <location>
        <begin position="427"/>
        <end position="445"/>
    </location>
</feature>
<evidence type="ECO:0000256" key="5">
    <source>
        <dbReference type="ARBA" id="ARBA00022553"/>
    </source>
</evidence>
<keyword evidence="12" id="KW-0902">Two-component regulatory system</keyword>
<evidence type="ECO:0000256" key="13">
    <source>
        <dbReference type="ARBA" id="ARBA00023136"/>
    </source>
</evidence>
<dbReference type="PANTHER" id="PTHR45528:SF1">
    <property type="entry name" value="SENSOR HISTIDINE KINASE CPXA"/>
    <property type="match status" value="1"/>
</dbReference>
<evidence type="ECO:0000313" key="17">
    <source>
        <dbReference type="EMBL" id="MFC4263619.1"/>
    </source>
</evidence>
<keyword evidence="18" id="KW-1185">Reference proteome</keyword>
<feature type="domain" description="HAMP" evidence="16">
    <location>
        <begin position="962"/>
        <end position="1014"/>
    </location>
</feature>
<keyword evidence="11 14" id="KW-1133">Transmembrane helix</keyword>
<evidence type="ECO:0000256" key="12">
    <source>
        <dbReference type="ARBA" id="ARBA00023012"/>
    </source>
</evidence>
<keyword evidence="8" id="KW-0547">Nucleotide-binding</keyword>
<feature type="transmembrane region" description="Helical" evidence="14">
    <location>
        <begin position="242"/>
        <end position="261"/>
    </location>
</feature>
<feature type="transmembrane region" description="Helical" evidence="14">
    <location>
        <begin position="762"/>
        <end position="786"/>
    </location>
</feature>
<dbReference type="Gene3D" id="3.30.565.10">
    <property type="entry name" value="Histidine kinase-like ATPase, C-terminal domain"/>
    <property type="match status" value="1"/>
</dbReference>
<accession>A0ABV8QU33</accession>
<evidence type="ECO:0000256" key="10">
    <source>
        <dbReference type="ARBA" id="ARBA00022840"/>
    </source>
</evidence>
<dbReference type="SMART" id="SM00388">
    <property type="entry name" value="HisKA"/>
    <property type="match status" value="1"/>
</dbReference>
<evidence type="ECO:0000313" key="18">
    <source>
        <dbReference type="Proteomes" id="UP001595907"/>
    </source>
</evidence>
<dbReference type="Gene3D" id="6.10.340.10">
    <property type="match status" value="1"/>
</dbReference>
<dbReference type="SUPFAM" id="SSF47384">
    <property type="entry name" value="Homodimeric domain of signal transducing histidine kinase"/>
    <property type="match status" value="1"/>
</dbReference>
<comment type="catalytic activity">
    <reaction evidence="1">
        <text>ATP + protein L-histidine = ADP + protein N-phospho-L-histidine.</text>
        <dbReference type="EC" id="2.7.13.3"/>
    </reaction>
</comment>
<dbReference type="SUPFAM" id="SSF55874">
    <property type="entry name" value="ATPase domain of HSP90 chaperone/DNA topoisomerase II/histidine kinase"/>
    <property type="match status" value="1"/>
</dbReference>
<comment type="subcellular location">
    <subcellularLocation>
        <location evidence="2">Cell membrane</location>
        <topology evidence="2">Multi-pass membrane protein</topology>
    </subcellularLocation>
</comment>
<dbReference type="InterPro" id="IPR036097">
    <property type="entry name" value="HisK_dim/P_sf"/>
</dbReference>
<evidence type="ECO:0000256" key="7">
    <source>
        <dbReference type="ARBA" id="ARBA00022692"/>
    </source>
</evidence>
<feature type="transmembrane region" description="Helical" evidence="14">
    <location>
        <begin position="402"/>
        <end position="421"/>
    </location>
</feature>
<dbReference type="CDD" id="cd00082">
    <property type="entry name" value="HisKA"/>
    <property type="match status" value="1"/>
</dbReference>
<dbReference type="GO" id="GO:0005524">
    <property type="term" value="F:ATP binding"/>
    <property type="evidence" value="ECO:0007669"/>
    <property type="project" value="UniProtKB-KW"/>
</dbReference>
<evidence type="ECO:0000256" key="14">
    <source>
        <dbReference type="SAM" id="Phobius"/>
    </source>
</evidence>
<dbReference type="SMART" id="SM00387">
    <property type="entry name" value="HATPase_c"/>
    <property type="match status" value="1"/>
</dbReference>
<dbReference type="Proteomes" id="UP001595907">
    <property type="component" value="Unassembled WGS sequence"/>
</dbReference>
<feature type="transmembrane region" description="Helical" evidence="14">
    <location>
        <begin position="719"/>
        <end position="741"/>
    </location>
</feature>
<dbReference type="InterPro" id="IPR050398">
    <property type="entry name" value="HssS/ArlS-like"/>
</dbReference>
<comment type="caution">
    <text evidence="17">The sequence shown here is derived from an EMBL/GenBank/DDBJ whole genome shotgun (WGS) entry which is preliminary data.</text>
</comment>
<evidence type="ECO:0000256" key="11">
    <source>
        <dbReference type="ARBA" id="ARBA00022989"/>
    </source>
</evidence>
<evidence type="ECO:0000256" key="8">
    <source>
        <dbReference type="ARBA" id="ARBA00022741"/>
    </source>
</evidence>
<dbReference type="Pfam" id="PF00512">
    <property type="entry name" value="HisKA"/>
    <property type="match status" value="1"/>
</dbReference>
<feature type="transmembrane region" description="Helical" evidence="14">
    <location>
        <begin position="457"/>
        <end position="474"/>
    </location>
</feature>
<dbReference type="EC" id="2.7.13.3" evidence="3"/>
<organism evidence="17 18">
    <name type="scientific">Ferruginibacter yonginensis</name>
    <dbReference type="NCBI Taxonomy" id="1310416"/>
    <lineage>
        <taxon>Bacteria</taxon>
        <taxon>Pseudomonadati</taxon>
        <taxon>Bacteroidota</taxon>
        <taxon>Chitinophagia</taxon>
        <taxon>Chitinophagales</taxon>
        <taxon>Chitinophagaceae</taxon>
        <taxon>Ferruginibacter</taxon>
    </lineage>
</organism>
<feature type="transmembrane region" description="Helical" evidence="14">
    <location>
        <begin position="212"/>
        <end position="230"/>
    </location>
</feature>
<name>A0ABV8QU33_9BACT</name>
<dbReference type="EMBL" id="JBHSCZ010000003">
    <property type="protein sequence ID" value="MFC4263619.1"/>
    <property type="molecule type" value="Genomic_DNA"/>
</dbReference>
<dbReference type="PROSITE" id="PS50109">
    <property type="entry name" value="HIS_KIN"/>
    <property type="match status" value="1"/>
</dbReference>
<feature type="transmembrane region" description="Helical" evidence="14">
    <location>
        <begin position="365"/>
        <end position="390"/>
    </location>
</feature>
<dbReference type="InterPro" id="IPR003660">
    <property type="entry name" value="HAMP_dom"/>
</dbReference>
<dbReference type="PANTHER" id="PTHR45528">
    <property type="entry name" value="SENSOR HISTIDINE KINASE CPXA"/>
    <property type="match status" value="1"/>
</dbReference>
<feature type="domain" description="Histidine kinase" evidence="15">
    <location>
        <begin position="1031"/>
        <end position="1241"/>
    </location>
</feature>
<evidence type="ECO:0000259" key="16">
    <source>
        <dbReference type="PROSITE" id="PS50885"/>
    </source>
</evidence>
<dbReference type="Pfam" id="PF02518">
    <property type="entry name" value="HATPase_c"/>
    <property type="match status" value="1"/>
</dbReference>
<dbReference type="InterPro" id="IPR003661">
    <property type="entry name" value="HisK_dim/P_dom"/>
</dbReference>
<keyword evidence="7 14" id="KW-0812">Transmembrane</keyword>
<evidence type="ECO:0000256" key="1">
    <source>
        <dbReference type="ARBA" id="ARBA00000085"/>
    </source>
</evidence>
<evidence type="ECO:0000256" key="3">
    <source>
        <dbReference type="ARBA" id="ARBA00012438"/>
    </source>
</evidence>
<dbReference type="InterPro" id="IPR005467">
    <property type="entry name" value="His_kinase_dom"/>
</dbReference>
<keyword evidence="9" id="KW-0418">Kinase</keyword>
<keyword evidence="5" id="KW-0597">Phosphoprotein</keyword>
<evidence type="ECO:0000256" key="6">
    <source>
        <dbReference type="ARBA" id="ARBA00022679"/>
    </source>
</evidence>
<dbReference type="InterPro" id="IPR004358">
    <property type="entry name" value="Sig_transdc_His_kin-like_C"/>
</dbReference>
<sequence>MGIAIFKHKIVKDNIYLLLASLLLLSISIFTNRTQPAATINHDFAVALQKYINKQEQSFQTLLNDSTAFNNAVSWYKTIPESKATPKLFVYAKIGDEKQLRFWNTQTVLPTPTIINGADGNTFALLSNGYYFVQKQTLGSNIIIGLSLVQWQYSIPNNYLRNDFVIPHLSGASFQINENKDGANVTTSKGTYLFSVKNSNTNIQTQNNELTVWLRLLALIPLLIFIYFITNHILQHKNFLQATGFLIASLLGLRVLTYVLVDFFMWRYFELFDPTIYGAGFILRSLGDLLINALLFFVIINFIQNNLPKHPIKIVTTTVVQKWIALSIFTFLLLAITYFVSNTIRSMVADSQISFDVINFFSLDVYSVIGFLVLCFIAITYFFTCKVILFFIQQLSTINIQVFLLLVVQALILLSCMIGTLTDAFEFFELFWLLLFLLLLKIELTGSVSIERIISKLLFWLFFFSITISLVIISENGRKELNRRQHYAELIAAKANPINDVLLNTILTEFRADVMATKFYLLQNEQTAYKFRDSIIQNNIAGYNDTYDTKVLVYDALGKPLYNNDPILFNSIEGIFLAQSKPTAVEGLNYYDAGYDKLNYIAQKIIKDDNGNLMGYIFIVISPRNTNADVLYPELFTNGQINSIESSTTYAYAIYDKGKLIASHNDYAFTSRYQDQHFAGKQFLMLSNSNYNELWYNAGADKYVVIVKQNNQLIELITLFSYLFLSFLLLTAFVWLVALLLKTRFKLINFKKIIQLSIKHQIHGTIIFFSIISFLIIGIATILFFVNRYQTNNKETLSRTIKKMEEKLSGTVSFDMLQLNRFNSDHNNNSTALDTIATSIANLYGLDINIYDLNGDLKASSFVVPYKKGIASIKMNPTAYAHLHHKKEIQFYQQEHIGQLTYVSDYMPLTNQFGKDVGYLNIPYFTSQTKLKEEISNFLVTIINLNAFIFLIAGLVSLIITNRITNSFSFISEKMKSINLGKRNEIIEWHREDEIGALVKEYNKMLANLDKSAAALAKSERESAWQEMAKQVAHEIKNPLTPMKLSMQFLQNAIENGAPNIKELGAKVARTLVEQIDHLSQIAGEFSRFANIENANPEYFDLNEALTSIKQLYNGDSKVHFSWMILEQQVMVYADKTHVNRILTNLILNAIQAVPQGTTPQINVAETIIGSNVQIKITDNGIGISEAVQHKIFTPNFTTKTSGTGLGLAMCKRMVEQAGGSIYYQTSAMGTSFFVQLPIVTAV</sequence>
<dbReference type="InterPro" id="IPR003594">
    <property type="entry name" value="HATPase_dom"/>
</dbReference>
<evidence type="ECO:0000256" key="2">
    <source>
        <dbReference type="ARBA" id="ARBA00004651"/>
    </source>
</evidence>
<feature type="transmembrane region" description="Helical" evidence="14">
    <location>
        <begin position="938"/>
        <end position="960"/>
    </location>
</feature>
<keyword evidence="13 14" id="KW-0472">Membrane</keyword>
<proteinExistence type="predicted"/>
<feature type="transmembrane region" description="Helical" evidence="14">
    <location>
        <begin position="281"/>
        <end position="303"/>
    </location>
</feature>
<evidence type="ECO:0000256" key="4">
    <source>
        <dbReference type="ARBA" id="ARBA00022475"/>
    </source>
</evidence>
<evidence type="ECO:0000256" key="9">
    <source>
        <dbReference type="ARBA" id="ARBA00022777"/>
    </source>
</evidence>
<dbReference type="Gene3D" id="1.10.287.130">
    <property type="match status" value="1"/>
</dbReference>
<keyword evidence="10 17" id="KW-0067">ATP-binding</keyword>